<sequence length="330" mass="36910">MDMSNNDIQSRVTDYFLSCNLLIKKYGFNSFFEGEKGAKKKCKLLVNSLPEKLKEKVKNEIDYRSPEAQTSVLKLSKLINQQALEQAIEDRALKRCNGANRKATAREQRGAQVKKRHSDGRNYQYEKRPRKDDTRKVEKPAEKKDKQGTKGAPQDGCFHCGGPHYLSGCPTATKEDLSGRLRGGTANLRRLAECLPTQARSLVLEDTYSVGFCADSGADRSGMSRTIWEKFVKVCPEVKAVQLKEPPDCRGADGKSIKVEWIVNLHLRLRTAAGSVRIAKPVECLIIPGDADEFLLGNDVLTMLGIDVQRQLEFLVAGTVKNELDDEFDD</sequence>
<name>A0A225UJH1_9STRA</name>
<dbReference type="Proteomes" id="UP000198211">
    <property type="component" value="Unassembled WGS sequence"/>
</dbReference>
<accession>A0A225UJH1</accession>
<gene>
    <name evidence="2" type="ORF">PHMEG_00037473</name>
</gene>
<organism evidence="2 3">
    <name type="scientific">Phytophthora megakarya</name>
    <dbReference type="NCBI Taxonomy" id="4795"/>
    <lineage>
        <taxon>Eukaryota</taxon>
        <taxon>Sar</taxon>
        <taxon>Stramenopiles</taxon>
        <taxon>Oomycota</taxon>
        <taxon>Peronosporomycetes</taxon>
        <taxon>Peronosporales</taxon>
        <taxon>Peronosporaceae</taxon>
        <taxon>Phytophthora</taxon>
    </lineage>
</organism>
<feature type="region of interest" description="Disordered" evidence="1">
    <location>
        <begin position="99"/>
        <end position="154"/>
    </location>
</feature>
<keyword evidence="3" id="KW-1185">Reference proteome</keyword>
<dbReference type="Gene3D" id="2.40.70.10">
    <property type="entry name" value="Acid Proteases"/>
    <property type="match status" value="1"/>
</dbReference>
<reference evidence="3" key="1">
    <citation type="submission" date="2017-03" db="EMBL/GenBank/DDBJ databases">
        <title>Phytopthora megakarya and P. palmivora, two closely related causual agents of cacao black pod achieved similar genome size and gene model numbers by different mechanisms.</title>
        <authorList>
            <person name="Ali S."/>
            <person name="Shao J."/>
            <person name="Larry D.J."/>
            <person name="Kronmiller B."/>
            <person name="Shen D."/>
            <person name="Strem M.D."/>
            <person name="Melnick R.L."/>
            <person name="Guiltinan M.J."/>
            <person name="Tyler B.M."/>
            <person name="Meinhardt L.W."/>
            <person name="Bailey B.A."/>
        </authorList>
    </citation>
    <scope>NUCLEOTIDE SEQUENCE [LARGE SCALE GENOMIC DNA]</scope>
    <source>
        <strain evidence="3">zdho120</strain>
    </source>
</reference>
<dbReference type="InterPro" id="IPR021109">
    <property type="entry name" value="Peptidase_aspartic_dom_sf"/>
</dbReference>
<evidence type="ECO:0000313" key="3">
    <source>
        <dbReference type="Proteomes" id="UP000198211"/>
    </source>
</evidence>
<evidence type="ECO:0000313" key="2">
    <source>
        <dbReference type="EMBL" id="OWY93212.1"/>
    </source>
</evidence>
<feature type="compositionally biased region" description="Basic and acidic residues" evidence="1">
    <location>
        <begin position="124"/>
        <end position="148"/>
    </location>
</feature>
<dbReference type="AlphaFoldDB" id="A0A225UJH1"/>
<proteinExistence type="predicted"/>
<protein>
    <submittedName>
        <fullName evidence="2">Uncharacterized protein</fullName>
    </submittedName>
</protein>
<dbReference type="SUPFAM" id="SSF50630">
    <property type="entry name" value="Acid proteases"/>
    <property type="match status" value="1"/>
</dbReference>
<dbReference type="OrthoDB" id="122630at2759"/>
<feature type="non-terminal residue" evidence="2">
    <location>
        <position position="330"/>
    </location>
</feature>
<comment type="caution">
    <text evidence="2">The sequence shown here is derived from an EMBL/GenBank/DDBJ whole genome shotgun (WGS) entry which is preliminary data.</text>
</comment>
<dbReference type="EMBL" id="NBNE01016498">
    <property type="protein sequence ID" value="OWY93212.1"/>
    <property type="molecule type" value="Genomic_DNA"/>
</dbReference>
<evidence type="ECO:0000256" key="1">
    <source>
        <dbReference type="SAM" id="MobiDB-lite"/>
    </source>
</evidence>